<dbReference type="SMART" id="SM00078">
    <property type="entry name" value="IlGF"/>
    <property type="match status" value="1"/>
</dbReference>
<dbReference type="InterPro" id="IPR003599">
    <property type="entry name" value="Ig_sub"/>
</dbReference>
<dbReference type="InterPro" id="IPR007110">
    <property type="entry name" value="Ig-like_dom"/>
</dbReference>
<dbReference type="Gene3D" id="2.30.39.10">
    <property type="entry name" value="Alpha-1-antitrypsin, domain 1"/>
    <property type="match status" value="1"/>
</dbReference>
<evidence type="ECO:0000256" key="1">
    <source>
        <dbReference type="ARBA" id="ARBA00009034"/>
    </source>
</evidence>
<comment type="similarity">
    <text evidence="3">Belongs to the serpin family.</text>
</comment>
<evidence type="ECO:0000256" key="2">
    <source>
        <dbReference type="RuleBase" id="RU000406"/>
    </source>
</evidence>
<dbReference type="InterPro" id="IPR016179">
    <property type="entry name" value="Insulin-like"/>
</dbReference>
<dbReference type="InterPro" id="IPR042178">
    <property type="entry name" value="Serpin_sf_1"/>
</dbReference>
<dbReference type="SMART" id="SM00093">
    <property type="entry name" value="SERPIN"/>
    <property type="match status" value="1"/>
</dbReference>
<gene>
    <name evidence="6" type="ORF">QQF64_032482</name>
</gene>
<dbReference type="SUPFAM" id="SSF56994">
    <property type="entry name" value="Insulin-like"/>
    <property type="match status" value="1"/>
</dbReference>
<dbReference type="SUPFAM" id="SSF56574">
    <property type="entry name" value="Serpins"/>
    <property type="match status" value="1"/>
</dbReference>
<dbReference type="Pfam" id="PF00079">
    <property type="entry name" value="Serpin"/>
    <property type="match status" value="1"/>
</dbReference>
<feature type="compositionally biased region" description="Polar residues" evidence="4">
    <location>
        <begin position="171"/>
        <end position="185"/>
    </location>
</feature>
<evidence type="ECO:0000313" key="7">
    <source>
        <dbReference type="Proteomes" id="UP001558613"/>
    </source>
</evidence>
<protein>
    <recommendedName>
        <fullName evidence="5">Ig-like domain-containing protein</fullName>
    </recommendedName>
</protein>
<dbReference type="InterPro" id="IPR036438">
    <property type="entry name" value="Insulin-like_sf"/>
</dbReference>
<dbReference type="PANTHER" id="PTHR11461">
    <property type="entry name" value="SERINE PROTEASE INHIBITOR, SERPIN"/>
    <property type="match status" value="1"/>
</dbReference>
<dbReference type="Gene3D" id="2.60.40.10">
    <property type="entry name" value="Immunoglobulins"/>
    <property type="match status" value="1"/>
</dbReference>
<dbReference type="InterPro" id="IPR013783">
    <property type="entry name" value="Ig-like_fold"/>
</dbReference>
<evidence type="ECO:0000256" key="3">
    <source>
        <dbReference type="RuleBase" id="RU000411"/>
    </source>
</evidence>
<dbReference type="Pfam" id="PF00049">
    <property type="entry name" value="Insulin"/>
    <property type="match status" value="1"/>
</dbReference>
<dbReference type="InterPro" id="IPR000215">
    <property type="entry name" value="Serpin_fam"/>
</dbReference>
<comment type="caution">
    <text evidence="6">The sequence shown here is derived from an EMBL/GenBank/DDBJ whole genome shotgun (WGS) entry which is preliminary data.</text>
</comment>
<dbReference type="InterPro" id="IPR023796">
    <property type="entry name" value="Serpin_dom"/>
</dbReference>
<evidence type="ECO:0000259" key="5">
    <source>
        <dbReference type="PROSITE" id="PS50835"/>
    </source>
</evidence>
<dbReference type="CDD" id="cd04368">
    <property type="entry name" value="IlGF"/>
    <property type="match status" value="1"/>
</dbReference>
<sequence>MPSDGMPACHARRLQMLRGFLLKVPSWRSVCVLYSLYCVMILPDAGEAAKARCGRELVADLEFVCGDRGFYRGKPGAARSGGPRSRGKGIVEQCCVRGCDLQHLESYCAKPKKVRRDVPASLQQTLEDQFWLVFQQQYQKHARMNSDEEAASQRLRERALYRWNSRDSVLVTNQPSSTQQHPSTETQEDQTEAKQTDISWARGFFPFELYLRLKPCIASSCCSVQVFPCLPENHILEEKREILNLRNLNNTQEGEYKCVQEGYLEEDRFKLSRTFKIRVEVPPPTRGWQVVKVVAGSDAMLQCKVPEVFFSRDTEKPPVVWERETKNGVVLLKTEENTDDQKKDDETPQRFFWDIREHDWAIKISQTREEDAGMYHCVITNTSERLSVELEVEASPKPRCFNHTDPWEDCEEQDSRSGKATLAESLRDFSASVYADLKGPKPETNLIFSPISIAGALYNLLLGARGETRKQLEASLSLPPGFSCVHFETKKLKKEMKDTLGMASAIFYSPEQELREAFVNQSLEFYDAKPQKLTDDSKQNVDLINEWVAKKTNKKITELIVDVDQVNSFVLLNAVYFKGKWKAFFESTKKLEQFRTFSGDLIDVPTLYSSKYNLQMGYVKALQAEVGKFALTGKNSLYILIPPTTSIESFVMMENNINKDSIEAMVFEINKIQAQTAEVTLPKIKLTVDTRLEALLTNLGLSDLFSKPNLCGMFPGETESFISDARHSAFLSLTESGVEVAAATSISFSRTFSSFSALQPFVLILWSDEAVVHEACQRRFTLRTGIVLAVRPLNQ</sequence>
<dbReference type="Gene3D" id="3.30.497.10">
    <property type="entry name" value="Antithrombin, subunit I, domain 2"/>
    <property type="match status" value="1"/>
</dbReference>
<dbReference type="Pfam" id="PF07686">
    <property type="entry name" value="V-set"/>
    <property type="match status" value="1"/>
</dbReference>
<keyword evidence="7" id="KW-1185">Reference proteome</keyword>
<dbReference type="InterPro" id="IPR022353">
    <property type="entry name" value="Insulin_CS"/>
</dbReference>
<keyword evidence="2" id="KW-0964">Secreted</keyword>
<dbReference type="EMBL" id="JAYMGO010000008">
    <property type="protein sequence ID" value="KAL1270193.1"/>
    <property type="molecule type" value="Genomic_DNA"/>
</dbReference>
<dbReference type="SUPFAM" id="SSF48726">
    <property type="entry name" value="Immunoglobulin"/>
    <property type="match status" value="1"/>
</dbReference>
<comment type="subcellular location">
    <subcellularLocation>
        <location evidence="2">Secreted</location>
    </subcellularLocation>
</comment>
<feature type="domain" description="Ig-like" evidence="5">
    <location>
        <begin position="282"/>
        <end position="393"/>
    </location>
</feature>
<dbReference type="InterPro" id="IPR042185">
    <property type="entry name" value="Serpin_sf_2"/>
</dbReference>
<proteinExistence type="inferred from homology"/>
<dbReference type="InterPro" id="IPR013106">
    <property type="entry name" value="Ig_V-set"/>
</dbReference>
<feature type="region of interest" description="Disordered" evidence="4">
    <location>
        <begin position="171"/>
        <end position="193"/>
    </location>
</feature>
<comment type="similarity">
    <text evidence="1 2">Belongs to the insulin family.</text>
</comment>
<dbReference type="Gene3D" id="1.10.100.10">
    <property type="entry name" value="Insulin-like"/>
    <property type="match status" value="1"/>
</dbReference>
<dbReference type="PROSITE" id="PS00262">
    <property type="entry name" value="INSULIN"/>
    <property type="match status" value="1"/>
</dbReference>
<dbReference type="PANTHER" id="PTHR11461:SF159">
    <property type="entry name" value="PLASMA PROTEASE C1 INHIBITOR"/>
    <property type="match status" value="1"/>
</dbReference>
<name>A0ABR3MZZ0_9TELE</name>
<dbReference type="InterPro" id="IPR022352">
    <property type="entry name" value="Ins/IGF/rlx"/>
</dbReference>
<dbReference type="PROSITE" id="PS50835">
    <property type="entry name" value="IG_LIKE"/>
    <property type="match status" value="1"/>
</dbReference>
<dbReference type="InterPro" id="IPR036186">
    <property type="entry name" value="Serpin_sf"/>
</dbReference>
<evidence type="ECO:0000313" key="6">
    <source>
        <dbReference type="EMBL" id="KAL1270193.1"/>
    </source>
</evidence>
<dbReference type="SMART" id="SM00409">
    <property type="entry name" value="IG"/>
    <property type="match status" value="1"/>
</dbReference>
<reference evidence="6 7" key="1">
    <citation type="submission" date="2023-09" db="EMBL/GenBank/DDBJ databases">
        <authorList>
            <person name="Wang M."/>
        </authorList>
    </citation>
    <scope>NUCLEOTIDE SEQUENCE [LARGE SCALE GENOMIC DNA]</scope>
    <source>
        <strain evidence="6">GT-2023</strain>
        <tissue evidence="6">Liver</tissue>
    </source>
</reference>
<dbReference type="PRINTS" id="PR00276">
    <property type="entry name" value="INSULINFAMLY"/>
</dbReference>
<dbReference type="Proteomes" id="UP001558613">
    <property type="component" value="Unassembled WGS sequence"/>
</dbReference>
<dbReference type="InterPro" id="IPR036179">
    <property type="entry name" value="Ig-like_dom_sf"/>
</dbReference>
<organism evidence="6 7">
    <name type="scientific">Cirrhinus molitorella</name>
    <name type="common">mud carp</name>
    <dbReference type="NCBI Taxonomy" id="172907"/>
    <lineage>
        <taxon>Eukaryota</taxon>
        <taxon>Metazoa</taxon>
        <taxon>Chordata</taxon>
        <taxon>Craniata</taxon>
        <taxon>Vertebrata</taxon>
        <taxon>Euteleostomi</taxon>
        <taxon>Actinopterygii</taxon>
        <taxon>Neopterygii</taxon>
        <taxon>Teleostei</taxon>
        <taxon>Ostariophysi</taxon>
        <taxon>Cypriniformes</taxon>
        <taxon>Cyprinidae</taxon>
        <taxon>Labeoninae</taxon>
        <taxon>Labeonini</taxon>
        <taxon>Cirrhinus</taxon>
    </lineage>
</organism>
<accession>A0ABR3MZZ0</accession>
<evidence type="ECO:0000256" key="4">
    <source>
        <dbReference type="SAM" id="MobiDB-lite"/>
    </source>
</evidence>